<evidence type="ECO:0000256" key="2">
    <source>
        <dbReference type="ARBA" id="ARBA00006692"/>
    </source>
</evidence>
<evidence type="ECO:0000256" key="12">
    <source>
        <dbReference type="PROSITE-ProRule" id="PRU10141"/>
    </source>
</evidence>
<evidence type="ECO:0000256" key="9">
    <source>
        <dbReference type="ARBA" id="ARBA00022840"/>
    </source>
</evidence>
<dbReference type="SMART" id="SM00220">
    <property type="entry name" value="S_TKc"/>
    <property type="match status" value="1"/>
</dbReference>
<proteinExistence type="inferred from homology"/>
<dbReference type="InterPro" id="IPR011009">
    <property type="entry name" value="Kinase-like_dom_sf"/>
</dbReference>
<dbReference type="GO" id="GO:0005524">
    <property type="term" value="F:ATP binding"/>
    <property type="evidence" value="ECO:0007669"/>
    <property type="project" value="UniProtKB-UniRule"/>
</dbReference>
<reference evidence="17" key="2">
    <citation type="submission" date="2015-08" db="UniProtKB">
        <authorList>
            <consortium name="WormBaseParasite"/>
        </authorList>
    </citation>
    <scope>IDENTIFICATION</scope>
</reference>
<dbReference type="GO" id="GO:0004674">
    <property type="term" value="F:protein serine/threonine kinase activity"/>
    <property type="evidence" value="ECO:0007669"/>
    <property type="project" value="UniProtKB-KW"/>
</dbReference>
<name>A0A0K0FE15_STRVS</name>
<keyword evidence="8" id="KW-0418">Kinase</keyword>
<keyword evidence="6" id="KW-0808">Transferase</keyword>
<dbReference type="EC" id="2.7.11.1" evidence="3"/>
<feature type="domain" description="Protein kinase" evidence="15">
    <location>
        <begin position="14"/>
        <end position="277"/>
    </location>
</feature>
<dbReference type="PROSITE" id="PS00108">
    <property type="entry name" value="PROTEIN_KINASE_ST"/>
    <property type="match status" value="1"/>
</dbReference>
<dbReference type="InterPro" id="IPR000719">
    <property type="entry name" value="Prot_kinase_dom"/>
</dbReference>
<evidence type="ECO:0000256" key="8">
    <source>
        <dbReference type="ARBA" id="ARBA00022777"/>
    </source>
</evidence>
<dbReference type="Gene3D" id="3.30.200.20">
    <property type="entry name" value="Phosphorylase Kinase, domain 1"/>
    <property type="match status" value="1"/>
</dbReference>
<dbReference type="WBParaSite" id="SVE_0709200.2">
    <property type="protein sequence ID" value="SVE_0709200.2"/>
    <property type="gene ID" value="SVE_0709200"/>
</dbReference>
<keyword evidence="16" id="KW-1185">Reference proteome</keyword>
<sequence>MKVKNYSIDNEYVIDWQSELGVGVNGKVISCVNKKSKQNYALKIIKDCPKARREIELHLLASQHPNIVKIYDIFSNKINDMEYLLVVMEFMMGGELFVKIQKKNCNGFTEKEASQVICKICHIISYLHDLNIAHRDIKPENLLFTDENESAELKLTDFGFAKYSPSEDDNFTETPCYTPLYVAPEVLSSSKYCKSRDVWSVGIITYILLCGYPPFYSNNGQPISPGMKARIKKGQYDFPAPEWDTVSAVAKDFVKKLLEVDPANRLTIKEALKHKWITHFNKTMMVFEIDKNHDNKIEWHKPTDQSDDDEASQNRSLKKDLQLKSLPESNNQLFLKRREKKE</sequence>
<dbReference type="AlphaFoldDB" id="A0A0K0FE15"/>
<comment type="catalytic activity">
    <reaction evidence="11">
        <text>L-seryl-[protein] + ATP = O-phospho-L-seryl-[protein] + ADP + H(+)</text>
        <dbReference type="Rhea" id="RHEA:17989"/>
        <dbReference type="Rhea" id="RHEA-COMP:9863"/>
        <dbReference type="Rhea" id="RHEA-COMP:11604"/>
        <dbReference type="ChEBI" id="CHEBI:15378"/>
        <dbReference type="ChEBI" id="CHEBI:29999"/>
        <dbReference type="ChEBI" id="CHEBI:30616"/>
        <dbReference type="ChEBI" id="CHEBI:83421"/>
        <dbReference type="ChEBI" id="CHEBI:456216"/>
        <dbReference type="EC" id="2.7.11.1"/>
    </reaction>
</comment>
<keyword evidence="9 12" id="KW-0067">ATP-binding</keyword>
<organism evidence="16 17">
    <name type="scientific">Strongyloides venezuelensis</name>
    <name type="common">Threadworm</name>
    <dbReference type="NCBI Taxonomy" id="75913"/>
    <lineage>
        <taxon>Eukaryota</taxon>
        <taxon>Metazoa</taxon>
        <taxon>Ecdysozoa</taxon>
        <taxon>Nematoda</taxon>
        <taxon>Chromadorea</taxon>
        <taxon>Rhabditida</taxon>
        <taxon>Tylenchina</taxon>
        <taxon>Panagrolaimomorpha</taxon>
        <taxon>Strongyloidoidea</taxon>
        <taxon>Strongyloididae</taxon>
        <taxon>Strongyloides</taxon>
    </lineage>
</organism>
<evidence type="ECO:0000256" key="10">
    <source>
        <dbReference type="ARBA" id="ARBA00047899"/>
    </source>
</evidence>
<feature type="binding site" evidence="12">
    <location>
        <position position="43"/>
    </location>
    <ligand>
        <name>ATP</name>
        <dbReference type="ChEBI" id="CHEBI:30616"/>
    </ligand>
</feature>
<comment type="cofactor">
    <cofactor evidence="1">
        <name>Mg(2+)</name>
        <dbReference type="ChEBI" id="CHEBI:18420"/>
    </cofactor>
</comment>
<evidence type="ECO:0000313" key="16">
    <source>
        <dbReference type="Proteomes" id="UP000035680"/>
    </source>
</evidence>
<keyword evidence="7 12" id="KW-0547">Nucleotide-binding</keyword>
<dbReference type="GO" id="GO:0035095">
    <property type="term" value="P:behavioral response to nicotine"/>
    <property type="evidence" value="ECO:0007669"/>
    <property type="project" value="UniProtKB-ARBA"/>
</dbReference>
<evidence type="ECO:0000256" key="6">
    <source>
        <dbReference type="ARBA" id="ARBA00022679"/>
    </source>
</evidence>
<dbReference type="InterPro" id="IPR017441">
    <property type="entry name" value="Protein_kinase_ATP_BS"/>
</dbReference>
<dbReference type="SUPFAM" id="SSF56112">
    <property type="entry name" value="Protein kinase-like (PK-like)"/>
    <property type="match status" value="1"/>
</dbReference>
<evidence type="ECO:0000256" key="11">
    <source>
        <dbReference type="ARBA" id="ARBA00048679"/>
    </source>
</evidence>
<feature type="region of interest" description="Disordered" evidence="14">
    <location>
        <begin position="298"/>
        <end position="342"/>
    </location>
</feature>
<evidence type="ECO:0000256" key="14">
    <source>
        <dbReference type="SAM" id="MobiDB-lite"/>
    </source>
</evidence>
<dbReference type="PROSITE" id="PS50011">
    <property type="entry name" value="PROTEIN_KINASE_DOM"/>
    <property type="match status" value="1"/>
</dbReference>
<evidence type="ECO:0000313" key="17">
    <source>
        <dbReference type="WBParaSite" id="SVE_0709200.2"/>
    </source>
</evidence>
<reference evidence="16" key="1">
    <citation type="submission" date="2014-07" db="EMBL/GenBank/DDBJ databases">
        <authorList>
            <person name="Martin A.A"/>
            <person name="De Silva N."/>
        </authorList>
    </citation>
    <scope>NUCLEOTIDE SEQUENCE</scope>
</reference>
<dbReference type="FunFam" id="1.10.510.10:FF:000571">
    <property type="entry name" value="Maternal embryonic leucine zipper kinase"/>
    <property type="match status" value="1"/>
</dbReference>
<accession>A0A0K0FE15</accession>
<keyword evidence="5" id="KW-0597">Phosphoprotein</keyword>
<evidence type="ECO:0000256" key="4">
    <source>
        <dbReference type="ARBA" id="ARBA00022527"/>
    </source>
</evidence>
<evidence type="ECO:0000256" key="1">
    <source>
        <dbReference type="ARBA" id="ARBA00001946"/>
    </source>
</evidence>
<dbReference type="PROSITE" id="PS00107">
    <property type="entry name" value="PROTEIN_KINASE_ATP"/>
    <property type="match status" value="1"/>
</dbReference>
<dbReference type="InterPro" id="IPR008271">
    <property type="entry name" value="Ser/Thr_kinase_AS"/>
</dbReference>
<comment type="catalytic activity">
    <reaction evidence="10">
        <text>L-threonyl-[protein] + ATP = O-phospho-L-threonyl-[protein] + ADP + H(+)</text>
        <dbReference type="Rhea" id="RHEA:46608"/>
        <dbReference type="Rhea" id="RHEA-COMP:11060"/>
        <dbReference type="Rhea" id="RHEA-COMP:11605"/>
        <dbReference type="ChEBI" id="CHEBI:15378"/>
        <dbReference type="ChEBI" id="CHEBI:30013"/>
        <dbReference type="ChEBI" id="CHEBI:30616"/>
        <dbReference type="ChEBI" id="CHEBI:61977"/>
        <dbReference type="ChEBI" id="CHEBI:456216"/>
        <dbReference type="EC" id="2.7.11.1"/>
    </reaction>
</comment>
<dbReference type="Gene3D" id="1.10.510.10">
    <property type="entry name" value="Transferase(Phosphotransferase) domain 1"/>
    <property type="match status" value="1"/>
</dbReference>
<keyword evidence="4 13" id="KW-0723">Serine/threonine-protein kinase</keyword>
<evidence type="ECO:0000256" key="7">
    <source>
        <dbReference type="ARBA" id="ARBA00022741"/>
    </source>
</evidence>
<protein>
    <recommendedName>
        <fullName evidence="3">non-specific serine/threonine protein kinase</fullName>
        <ecNumber evidence="3">2.7.11.1</ecNumber>
    </recommendedName>
</protein>
<evidence type="ECO:0000256" key="13">
    <source>
        <dbReference type="RuleBase" id="RU000304"/>
    </source>
</evidence>
<dbReference type="PANTHER" id="PTHR24347">
    <property type="entry name" value="SERINE/THREONINE-PROTEIN KINASE"/>
    <property type="match status" value="1"/>
</dbReference>
<evidence type="ECO:0000256" key="3">
    <source>
        <dbReference type="ARBA" id="ARBA00012513"/>
    </source>
</evidence>
<dbReference type="Pfam" id="PF00069">
    <property type="entry name" value="Pkinase"/>
    <property type="match status" value="1"/>
</dbReference>
<dbReference type="FunFam" id="3.30.200.20:FF:000156">
    <property type="entry name" value="MAP kinase-activated protein kinase 3"/>
    <property type="match status" value="1"/>
</dbReference>
<dbReference type="GO" id="GO:0019901">
    <property type="term" value="F:protein kinase binding"/>
    <property type="evidence" value="ECO:0007669"/>
    <property type="project" value="UniProtKB-ARBA"/>
</dbReference>
<dbReference type="STRING" id="75913.A0A0K0FE15"/>
<dbReference type="Proteomes" id="UP000035680">
    <property type="component" value="Unassembled WGS sequence"/>
</dbReference>
<comment type="similarity">
    <text evidence="2">Belongs to the protein kinase superfamily. CAMK Ser/Thr protein kinase family.</text>
</comment>
<evidence type="ECO:0000259" key="15">
    <source>
        <dbReference type="PROSITE" id="PS50011"/>
    </source>
</evidence>
<evidence type="ECO:0000256" key="5">
    <source>
        <dbReference type="ARBA" id="ARBA00022553"/>
    </source>
</evidence>